<dbReference type="PANTHER" id="PTHR15036">
    <property type="entry name" value="PIKACHURIN-LIKE PROTEIN"/>
    <property type="match status" value="1"/>
</dbReference>
<dbReference type="FunFam" id="2.60.120.260:FF:000016">
    <property type="entry name" value="Contactin-associated protein-like 4 isoform 1"/>
    <property type="match status" value="1"/>
</dbReference>
<proteinExistence type="inferred from homology"/>
<dbReference type="SMART" id="SM00282">
    <property type="entry name" value="LamG"/>
    <property type="match status" value="2"/>
</dbReference>
<keyword evidence="12" id="KW-1185">Reference proteome</keyword>
<dbReference type="SMART" id="SM00231">
    <property type="entry name" value="FA58C"/>
    <property type="match status" value="1"/>
</dbReference>
<dbReference type="Proteomes" id="UP000281406">
    <property type="component" value="Unassembled WGS sequence"/>
</dbReference>
<feature type="domain" description="Laminin G" evidence="10">
    <location>
        <begin position="350"/>
        <end position="525"/>
    </location>
</feature>
<evidence type="ECO:0000256" key="8">
    <source>
        <dbReference type="PROSITE-ProRule" id="PRU00122"/>
    </source>
</evidence>
<dbReference type="InterPro" id="IPR000421">
    <property type="entry name" value="FA58C"/>
</dbReference>
<accession>A0A3N0Z9K0</accession>
<dbReference type="InterPro" id="IPR013320">
    <property type="entry name" value="ConA-like_dom_sf"/>
</dbReference>
<evidence type="ECO:0000256" key="3">
    <source>
        <dbReference type="ARBA" id="ARBA00022536"/>
    </source>
</evidence>
<dbReference type="CDD" id="cd00110">
    <property type="entry name" value="LamG"/>
    <property type="match status" value="2"/>
</dbReference>
<dbReference type="AlphaFoldDB" id="A0A3N0Z9K0"/>
<dbReference type="InterPro" id="IPR050372">
    <property type="entry name" value="Neurexin-related_CASP"/>
</dbReference>
<feature type="domain" description="Laminin G" evidence="10">
    <location>
        <begin position="138"/>
        <end position="344"/>
    </location>
</feature>
<evidence type="ECO:0000256" key="4">
    <source>
        <dbReference type="ARBA" id="ARBA00022692"/>
    </source>
</evidence>
<evidence type="ECO:0000256" key="6">
    <source>
        <dbReference type="ARBA" id="ARBA00022989"/>
    </source>
</evidence>
<evidence type="ECO:0000256" key="1">
    <source>
        <dbReference type="ARBA" id="ARBA00004479"/>
    </source>
</evidence>
<dbReference type="PROSITE" id="PS50022">
    <property type="entry name" value="FA58C_3"/>
    <property type="match status" value="1"/>
</dbReference>
<comment type="subcellular location">
    <subcellularLocation>
        <location evidence="1">Membrane</location>
        <topology evidence="1">Single-pass type I membrane protein</topology>
    </subcellularLocation>
</comment>
<comment type="caution">
    <text evidence="8">Lacks conserved residue(s) required for the propagation of feature annotation.</text>
</comment>
<dbReference type="InterPro" id="IPR008979">
    <property type="entry name" value="Galactose-bd-like_sf"/>
</dbReference>
<dbReference type="SUPFAM" id="SSF49899">
    <property type="entry name" value="Concanavalin A-like lectins/glucanases"/>
    <property type="match status" value="2"/>
</dbReference>
<evidence type="ECO:0000313" key="11">
    <source>
        <dbReference type="EMBL" id="ROL54992.1"/>
    </source>
</evidence>
<dbReference type="Pfam" id="PF00754">
    <property type="entry name" value="F5_F8_type_C"/>
    <property type="match status" value="1"/>
</dbReference>
<keyword evidence="6" id="KW-1133">Transmembrane helix</keyword>
<reference evidence="11 12" key="1">
    <citation type="submission" date="2018-10" db="EMBL/GenBank/DDBJ databases">
        <title>Genome assembly for a Yunnan-Guizhou Plateau 3E fish, Anabarilius grahami (Regan), and its evolutionary and genetic applications.</title>
        <authorList>
            <person name="Jiang W."/>
        </authorList>
    </citation>
    <scope>NUCLEOTIDE SEQUENCE [LARGE SCALE GENOMIC DNA]</scope>
    <source>
        <strain evidence="11">AG-KIZ</strain>
        <tissue evidence="11">Muscle</tissue>
    </source>
</reference>
<sequence length="574" mass="64308">MQYVTCETFSSGQRFICLLCPAGAGGWSPLNSNKYQWLEIKLEQRTEITAIATQGRYGSSDWVTRYLLMFSDTGHNWRPYRQEDSIRAFSGNSNADSVVMYKLQHPVIAQYLRILPLDWNPNGRVGLRLEAYGCQYRSDVASFDGSGHLLYRPDPSANPADKDVLSMNFKTLQNSGMLVHMEDHSGHTLTLELFKGKLLLQFRKEIRRDKVRNKTRICIGDAFERCRRLKTEKNLNTDANVANFLLDSLLDDQHWHHVSIERVRGLVNFTVDKNTQQLQLPEYLSHSEINEISFGGTSLAGLQKAHSRRNFHGCLENVLYNDISVIDRAKEKQVVIAGNVTFTCTESIDVPVTFASPGSFLGLPWVSSGESMSVSLQFRTWNKAGLLMTFDLQHNAGTLWLYLSEARARLQIHKAGRIMTDITAGANLNDGQWHSVELVVRRGRLAVTLDKTDSSTASTSFPVAPDSQLFLGGCPNTEDGSVCRNPLNVFQGCMRLIRTDSGLVDLIKVQQMLFGNFSDLQMDMCGIVDREAPCGVERCTPQYTVPVPLRCPQGTDLPTPSPSVLWGSAVSRKL</sequence>
<dbReference type="GO" id="GO:0016020">
    <property type="term" value="C:membrane"/>
    <property type="evidence" value="ECO:0007669"/>
    <property type="project" value="UniProtKB-SubCell"/>
</dbReference>
<protein>
    <submittedName>
        <fullName evidence="11">Contactin-associated protein-like 4</fullName>
    </submittedName>
</protein>
<organism evidence="11 12">
    <name type="scientific">Anabarilius grahami</name>
    <name type="common">Kanglang fish</name>
    <name type="synonym">Barilius grahami</name>
    <dbReference type="NCBI Taxonomy" id="495550"/>
    <lineage>
        <taxon>Eukaryota</taxon>
        <taxon>Metazoa</taxon>
        <taxon>Chordata</taxon>
        <taxon>Craniata</taxon>
        <taxon>Vertebrata</taxon>
        <taxon>Euteleostomi</taxon>
        <taxon>Actinopterygii</taxon>
        <taxon>Neopterygii</taxon>
        <taxon>Teleostei</taxon>
        <taxon>Ostariophysi</taxon>
        <taxon>Cypriniformes</taxon>
        <taxon>Xenocyprididae</taxon>
        <taxon>Xenocypridinae</taxon>
        <taxon>Xenocypridinae incertae sedis</taxon>
        <taxon>Anabarilius</taxon>
    </lineage>
</organism>
<evidence type="ECO:0000313" key="12">
    <source>
        <dbReference type="Proteomes" id="UP000281406"/>
    </source>
</evidence>
<evidence type="ECO:0000256" key="7">
    <source>
        <dbReference type="ARBA" id="ARBA00023136"/>
    </source>
</evidence>
<evidence type="ECO:0000256" key="5">
    <source>
        <dbReference type="ARBA" id="ARBA00022729"/>
    </source>
</evidence>
<feature type="domain" description="F5/8 type C" evidence="9">
    <location>
        <begin position="1"/>
        <end position="134"/>
    </location>
</feature>
<gene>
    <name evidence="11" type="ORF">DPX16_5021</name>
</gene>
<dbReference type="CDD" id="cd00057">
    <property type="entry name" value="FA58C"/>
    <property type="match status" value="1"/>
</dbReference>
<dbReference type="EMBL" id="RJVU01003789">
    <property type="protein sequence ID" value="ROL54992.1"/>
    <property type="molecule type" value="Genomic_DNA"/>
</dbReference>
<keyword evidence="7" id="KW-0472">Membrane</keyword>
<dbReference type="OrthoDB" id="26719at2759"/>
<dbReference type="PANTHER" id="PTHR15036:SF40">
    <property type="entry name" value="CONTACTIN-ASSOCIATED PROTEIN-LIKE 4"/>
    <property type="match status" value="1"/>
</dbReference>
<evidence type="ECO:0000256" key="2">
    <source>
        <dbReference type="ARBA" id="ARBA00010241"/>
    </source>
</evidence>
<dbReference type="PROSITE" id="PS50025">
    <property type="entry name" value="LAM_G_DOMAIN"/>
    <property type="match status" value="2"/>
</dbReference>
<name>A0A3N0Z9K0_ANAGA</name>
<comment type="similarity">
    <text evidence="2">Belongs to the neurexin family.</text>
</comment>
<keyword evidence="3" id="KW-0245">EGF-like domain</keyword>
<dbReference type="Gene3D" id="2.60.120.200">
    <property type="match status" value="2"/>
</dbReference>
<dbReference type="InterPro" id="IPR001791">
    <property type="entry name" value="Laminin_G"/>
</dbReference>
<dbReference type="Gene3D" id="2.60.120.260">
    <property type="entry name" value="Galactose-binding domain-like"/>
    <property type="match status" value="1"/>
</dbReference>
<dbReference type="Pfam" id="PF02210">
    <property type="entry name" value="Laminin_G_2"/>
    <property type="match status" value="2"/>
</dbReference>
<comment type="caution">
    <text evidence="11">The sequence shown here is derived from an EMBL/GenBank/DDBJ whole genome shotgun (WGS) entry which is preliminary data.</text>
</comment>
<evidence type="ECO:0000259" key="10">
    <source>
        <dbReference type="PROSITE" id="PS50025"/>
    </source>
</evidence>
<keyword evidence="4" id="KW-0812">Transmembrane</keyword>
<evidence type="ECO:0000259" key="9">
    <source>
        <dbReference type="PROSITE" id="PS50022"/>
    </source>
</evidence>
<keyword evidence="5" id="KW-0732">Signal</keyword>
<dbReference type="SUPFAM" id="SSF49785">
    <property type="entry name" value="Galactose-binding domain-like"/>
    <property type="match status" value="1"/>
</dbReference>